<evidence type="ECO:0008006" key="4">
    <source>
        <dbReference type="Google" id="ProtNLM"/>
    </source>
</evidence>
<keyword evidence="1" id="KW-0472">Membrane</keyword>
<dbReference type="RefSeq" id="WP_265673092.1">
    <property type="nucleotide sequence ID" value="NZ_JAKRRY010000001.1"/>
</dbReference>
<accession>A0A9X3HUN3</accession>
<sequence length="343" mass="39300">MKLSKRESRVVESAIDQWLEQGVITSEDSDRLKDSYQIVKIDWSLIAKYSFWIAIVCIVLSVLSVLLDEWLIKLFEEIFTAPDIAKSGFFALISALFYTFGLRRKKLSPDKMFSNEALFVLGIISTAVSIYFLGQVIQTDSVTKLILVASLVYGVLGLWIPSLIVWLCALLSLGCWFGFETHQASELGYFIGLNLPLRFVLFGVLLIASSSWALRRWESKEDFAITTRAVGMSVFFVSMWLMSVFGNYADWSVWSDVTQFSLIHWSVLLLVASIASVYHGIKYDDELTRGFGLIFIFINLYTRFIEYFWEGTHKAVFFAILAISFWFFGTRAEKIYRIGRESE</sequence>
<dbReference type="EMBL" id="JAKRRY010000001">
    <property type="protein sequence ID" value="MCW8344660.1"/>
    <property type="molecule type" value="Genomic_DNA"/>
</dbReference>
<evidence type="ECO:0000313" key="2">
    <source>
        <dbReference type="EMBL" id="MCW8344660.1"/>
    </source>
</evidence>
<proteinExistence type="predicted"/>
<name>A0A9X3HUN3_9VIBR</name>
<protein>
    <recommendedName>
        <fullName evidence="4">DUF2157 domain-containing protein</fullName>
    </recommendedName>
</protein>
<feature type="transmembrane region" description="Helical" evidence="1">
    <location>
        <begin position="49"/>
        <end position="72"/>
    </location>
</feature>
<organism evidence="2 3">
    <name type="scientific">Vibrio qingdaonensis</name>
    <dbReference type="NCBI Taxonomy" id="2829491"/>
    <lineage>
        <taxon>Bacteria</taxon>
        <taxon>Pseudomonadati</taxon>
        <taxon>Pseudomonadota</taxon>
        <taxon>Gammaproteobacteria</taxon>
        <taxon>Vibrionales</taxon>
        <taxon>Vibrionaceae</taxon>
        <taxon>Vibrio</taxon>
    </lineage>
</organism>
<keyword evidence="1" id="KW-0812">Transmembrane</keyword>
<feature type="transmembrane region" description="Helical" evidence="1">
    <location>
        <begin position="84"/>
        <end position="101"/>
    </location>
</feature>
<feature type="transmembrane region" description="Helical" evidence="1">
    <location>
        <begin position="260"/>
        <end position="278"/>
    </location>
</feature>
<evidence type="ECO:0000313" key="3">
    <source>
        <dbReference type="Proteomes" id="UP001155587"/>
    </source>
</evidence>
<feature type="transmembrane region" description="Helical" evidence="1">
    <location>
        <begin position="145"/>
        <end position="167"/>
    </location>
</feature>
<feature type="transmembrane region" description="Helical" evidence="1">
    <location>
        <begin position="315"/>
        <end position="332"/>
    </location>
</feature>
<keyword evidence="1" id="KW-1133">Transmembrane helix</keyword>
<gene>
    <name evidence="2" type="ORF">MD535_01285</name>
</gene>
<feature type="transmembrane region" description="Helical" evidence="1">
    <location>
        <begin position="113"/>
        <end position="133"/>
    </location>
</feature>
<evidence type="ECO:0000256" key="1">
    <source>
        <dbReference type="SAM" id="Phobius"/>
    </source>
</evidence>
<comment type="caution">
    <text evidence="2">The sequence shown here is derived from an EMBL/GenBank/DDBJ whole genome shotgun (WGS) entry which is preliminary data.</text>
</comment>
<dbReference type="AlphaFoldDB" id="A0A9X3HUN3"/>
<reference evidence="2" key="1">
    <citation type="submission" date="2022-02" db="EMBL/GenBank/DDBJ databases">
        <title>Vibrio sp. nov, a new bacterium isolated from seawater.</title>
        <authorList>
            <person name="Yuan Y."/>
        </authorList>
    </citation>
    <scope>NUCLEOTIDE SEQUENCE</scope>
    <source>
        <strain evidence="2">ZSDZ65</strain>
    </source>
</reference>
<feature type="transmembrane region" description="Helical" evidence="1">
    <location>
        <begin position="229"/>
        <end position="248"/>
    </location>
</feature>
<feature type="transmembrane region" description="Helical" evidence="1">
    <location>
        <begin position="187"/>
        <end position="208"/>
    </location>
</feature>
<dbReference type="Proteomes" id="UP001155587">
    <property type="component" value="Unassembled WGS sequence"/>
</dbReference>
<keyword evidence="3" id="KW-1185">Reference proteome</keyword>